<dbReference type="Proteomes" id="UP000033187">
    <property type="component" value="Chromosome 1"/>
</dbReference>
<dbReference type="Gene3D" id="1.10.10.60">
    <property type="entry name" value="Homeodomain-like"/>
    <property type="match status" value="2"/>
</dbReference>
<dbReference type="PRINTS" id="PR00032">
    <property type="entry name" value="HTHARAC"/>
</dbReference>
<dbReference type="InterPro" id="IPR018060">
    <property type="entry name" value="HTH_AraC"/>
</dbReference>
<dbReference type="Pfam" id="PF12833">
    <property type="entry name" value="HTH_18"/>
    <property type="match status" value="1"/>
</dbReference>
<dbReference type="PROSITE" id="PS01124">
    <property type="entry name" value="HTH_ARAC_FAMILY_2"/>
    <property type="match status" value="1"/>
</dbReference>
<dbReference type="InterPro" id="IPR050204">
    <property type="entry name" value="AraC_XylS_family_regulators"/>
</dbReference>
<organism evidence="5 6">
    <name type="scientific">Candidatus Filomicrobium marinum</name>
    <dbReference type="NCBI Taxonomy" id="1608628"/>
    <lineage>
        <taxon>Bacteria</taxon>
        <taxon>Pseudomonadati</taxon>
        <taxon>Pseudomonadota</taxon>
        <taxon>Alphaproteobacteria</taxon>
        <taxon>Hyphomicrobiales</taxon>
        <taxon>Hyphomicrobiaceae</taxon>
        <taxon>Filomicrobium</taxon>
    </lineage>
</organism>
<proteinExistence type="predicted"/>
<evidence type="ECO:0000256" key="1">
    <source>
        <dbReference type="ARBA" id="ARBA00023015"/>
    </source>
</evidence>
<gene>
    <name evidence="5" type="ORF">YBN1229_v1_3773</name>
</gene>
<dbReference type="GO" id="GO:0043565">
    <property type="term" value="F:sequence-specific DNA binding"/>
    <property type="evidence" value="ECO:0007669"/>
    <property type="project" value="InterPro"/>
</dbReference>
<dbReference type="KEGG" id="fiy:BN1229_v1_3773"/>
<dbReference type="PANTHER" id="PTHR46796:SF14">
    <property type="entry name" value="TRANSCRIPTIONAL REGULATORY PROTEIN"/>
    <property type="match status" value="1"/>
</dbReference>
<keyword evidence="3" id="KW-0804">Transcription</keyword>
<evidence type="ECO:0000256" key="2">
    <source>
        <dbReference type="ARBA" id="ARBA00023125"/>
    </source>
</evidence>
<dbReference type="RefSeq" id="WP_052744054.1">
    <property type="nucleotide sequence ID" value="NZ_LN829118.1"/>
</dbReference>
<sequence length="299" mass="32401">MIDGEEDQRRRPADAEMARVLKTKPLNLVSGSDPSSGGIAHWKHGALHDVVQPMADHVIMTYIDTMQPLARRTGRSIATGVARPGVVTIIPSGTSARWDIAGAVNVVQLYLPQETIERVSAEADNVSPAELMERTGHLDPITSRLLTTAAEALDGNTTLDTMFRQQLTDLLATRLLAAHAGIPVAPQLVTGGLPPRILRRALERLRSESDADVSLAALAADAGLSRFHFCRAFKESTGMPPHVWLRQYRLEQAKAMLRDPSMSVIAVAVALGYASQTAFAAAFKKLTGLSPREFRRQAS</sequence>
<dbReference type="PROSITE" id="PS00041">
    <property type="entry name" value="HTH_ARAC_FAMILY_1"/>
    <property type="match status" value="1"/>
</dbReference>
<evidence type="ECO:0000313" key="5">
    <source>
        <dbReference type="EMBL" id="CPR22340.1"/>
    </source>
</evidence>
<evidence type="ECO:0000256" key="3">
    <source>
        <dbReference type="ARBA" id="ARBA00023163"/>
    </source>
</evidence>
<dbReference type="InterPro" id="IPR018062">
    <property type="entry name" value="HTH_AraC-typ_CS"/>
</dbReference>
<evidence type="ECO:0000313" key="6">
    <source>
        <dbReference type="Proteomes" id="UP000033187"/>
    </source>
</evidence>
<reference evidence="6" key="1">
    <citation type="submission" date="2015-02" db="EMBL/GenBank/DDBJ databases">
        <authorList>
            <person name="Chooi Y.-H."/>
        </authorList>
    </citation>
    <scope>NUCLEOTIDE SEQUENCE [LARGE SCALE GENOMIC DNA]</scope>
    <source>
        <strain evidence="6">strain Y</strain>
    </source>
</reference>
<accession>A0A0D6JL06</accession>
<dbReference type="KEGG" id="fil:BN1229_v1_3783"/>
<keyword evidence="6" id="KW-1185">Reference proteome</keyword>
<name>A0A0D6JL06_9HYPH</name>
<protein>
    <submittedName>
        <fullName evidence="5">Transcriptional regulatory protein</fullName>
    </submittedName>
</protein>
<keyword evidence="2" id="KW-0238">DNA-binding</keyword>
<evidence type="ECO:0000259" key="4">
    <source>
        <dbReference type="PROSITE" id="PS01124"/>
    </source>
</evidence>
<dbReference type="AlphaFoldDB" id="A0A0D6JL06"/>
<dbReference type="SMART" id="SM00342">
    <property type="entry name" value="HTH_ARAC"/>
    <property type="match status" value="1"/>
</dbReference>
<dbReference type="GO" id="GO:0003700">
    <property type="term" value="F:DNA-binding transcription factor activity"/>
    <property type="evidence" value="ECO:0007669"/>
    <property type="project" value="InterPro"/>
</dbReference>
<dbReference type="EMBL" id="LN829119">
    <property type="protein sequence ID" value="CPR22340.1"/>
    <property type="molecule type" value="Genomic_DNA"/>
</dbReference>
<dbReference type="InterPro" id="IPR009057">
    <property type="entry name" value="Homeodomain-like_sf"/>
</dbReference>
<keyword evidence="1" id="KW-0805">Transcription regulation</keyword>
<dbReference type="PANTHER" id="PTHR46796">
    <property type="entry name" value="HTH-TYPE TRANSCRIPTIONAL ACTIVATOR RHAS-RELATED"/>
    <property type="match status" value="1"/>
</dbReference>
<feature type="domain" description="HTH araC/xylS-type" evidence="4">
    <location>
        <begin position="199"/>
        <end position="297"/>
    </location>
</feature>
<dbReference type="InterPro" id="IPR020449">
    <property type="entry name" value="Tscrpt_reg_AraC-type_HTH"/>
</dbReference>
<dbReference type="SUPFAM" id="SSF46689">
    <property type="entry name" value="Homeodomain-like"/>
    <property type="match status" value="2"/>
</dbReference>